<evidence type="ECO:0000256" key="5">
    <source>
        <dbReference type="ARBA" id="ARBA00022824"/>
    </source>
</evidence>
<sequence>MRGLKYLLLASGGVGLCAARHAFSIHEDMLSHPQFEIVFSETFIRESDALALIESAGKSSQAAHATTQSSSSASTDTSETTTPPANQYDDDDDQPVLSEAYEVINVPPTRYFCAIPVLAPLPALNQTAIDLAKAEELREMTDATSHGWELLNNLNGQCLYYTAGYWSYSFCYNRNVVQYHALPPGTRSGPPVRDGREPEYVLGRALPQTPHGQQAGKSLGERDHGKEQAVLKQDDKGMSNNAAQPNSELVIKGDQRYLVQRLDSGTVCDLTGRPRTIEIQYHCALGTTVDRIGWIKEVTTCSYLMMVQTPRLCEDVAFLPPKPTRAHPISCRQIVSSEEEVKSWQSQKTLDARLRLTGAESQWQLGGQQQQQQEQDADGQHKKHQKQQQRSFTGVNIGGVVIGSRNVLGRLEDGQPVPNLTPPRKDASMFQSGARAGAAPPIVELLALAKSKAEGGQIEVVSDEDLLQLELDPAQVEELREALIKLAGDRGWKLEILEHLDDVAEFRGVVQDPHNPDNDVYYHGGEANAPPIADGMGRKAYGNTAEDDRRAVGNRDKEKGGKAVGPGRKAQKKEDDKEDGRDTTDAGSEERFFKDEL</sequence>
<dbReference type="SUPFAM" id="SSF50911">
    <property type="entry name" value="Mannose 6-phosphate receptor domain"/>
    <property type="match status" value="1"/>
</dbReference>
<dbReference type="InterPro" id="IPR012913">
    <property type="entry name" value="OS9-like_dom"/>
</dbReference>
<feature type="signal peptide" evidence="9">
    <location>
        <begin position="1"/>
        <end position="19"/>
    </location>
</feature>
<dbReference type="Gene3D" id="2.70.130.10">
    <property type="entry name" value="Mannose-6-phosphate receptor binding domain"/>
    <property type="match status" value="1"/>
</dbReference>
<name>A0A6P8B595_PYRGI</name>
<gene>
    <name evidence="12" type="ORF">PgNI_05373</name>
</gene>
<feature type="region of interest" description="Disordered" evidence="8">
    <location>
        <begin position="61"/>
        <end position="93"/>
    </location>
</feature>
<evidence type="ECO:0000259" key="10">
    <source>
        <dbReference type="PROSITE" id="PS51914"/>
    </source>
</evidence>
<feature type="domain" description="MRH" evidence="10">
    <location>
        <begin position="156"/>
        <end position="315"/>
    </location>
</feature>
<dbReference type="InterPro" id="IPR045149">
    <property type="entry name" value="OS-9-like"/>
</dbReference>
<feature type="region of interest" description="Disordered" evidence="8">
    <location>
        <begin position="205"/>
        <end position="226"/>
    </location>
</feature>
<feature type="compositionally biased region" description="Basic and acidic residues" evidence="8">
    <location>
        <begin position="572"/>
        <end position="597"/>
    </location>
</feature>
<feature type="compositionally biased region" description="Low complexity" evidence="8">
    <location>
        <begin position="61"/>
        <end position="82"/>
    </location>
</feature>
<evidence type="ECO:0000256" key="6">
    <source>
        <dbReference type="ARBA" id="ARBA00023157"/>
    </source>
</evidence>
<dbReference type="PANTHER" id="PTHR15414">
    <property type="entry name" value="OS-9-RELATED"/>
    <property type="match status" value="1"/>
</dbReference>
<evidence type="ECO:0000256" key="4">
    <source>
        <dbReference type="ARBA" id="ARBA00022734"/>
    </source>
</evidence>
<organism evidence="11 12">
    <name type="scientific">Pyricularia grisea</name>
    <name type="common">Crabgrass-specific blast fungus</name>
    <name type="synonym">Magnaporthe grisea</name>
    <dbReference type="NCBI Taxonomy" id="148305"/>
    <lineage>
        <taxon>Eukaryota</taxon>
        <taxon>Fungi</taxon>
        <taxon>Dikarya</taxon>
        <taxon>Ascomycota</taxon>
        <taxon>Pezizomycotina</taxon>
        <taxon>Sordariomycetes</taxon>
        <taxon>Sordariomycetidae</taxon>
        <taxon>Magnaporthales</taxon>
        <taxon>Pyriculariaceae</taxon>
        <taxon>Pyricularia</taxon>
    </lineage>
</organism>
<comment type="similarity">
    <text evidence="2 7">Belongs to the OS-9 family.</text>
</comment>
<feature type="region of interest" description="Disordered" evidence="8">
    <location>
        <begin position="362"/>
        <end position="390"/>
    </location>
</feature>
<keyword evidence="11" id="KW-1185">Reference proteome</keyword>
<dbReference type="PROSITE" id="PS51914">
    <property type="entry name" value="MRH"/>
    <property type="match status" value="1"/>
</dbReference>
<protein>
    <recommendedName>
        <fullName evidence="7">Endoplasmic reticulum lectin</fullName>
    </recommendedName>
    <alternativeName>
        <fullName evidence="7">Protein OS-9 homolog</fullName>
    </alternativeName>
</protein>
<evidence type="ECO:0000313" key="11">
    <source>
        <dbReference type="Proteomes" id="UP000515153"/>
    </source>
</evidence>
<reference evidence="11 12" key="1">
    <citation type="journal article" date="2019" name="Mol. Biol. Evol.">
        <title>Blast fungal genomes show frequent chromosomal changes, gene gains and losses, and effector gene turnover.</title>
        <authorList>
            <person name="Gomez Luciano L.B."/>
            <person name="Jason Tsai I."/>
            <person name="Chuma I."/>
            <person name="Tosa Y."/>
            <person name="Chen Y.H."/>
            <person name="Li J.Y."/>
            <person name="Li M.Y."/>
            <person name="Jade Lu M.Y."/>
            <person name="Nakayashiki H."/>
            <person name="Li W.H."/>
        </authorList>
    </citation>
    <scope>NUCLEOTIDE SEQUENCE [LARGE SCALE GENOMIC DNA]</scope>
    <source>
        <strain evidence="11 12">NI907</strain>
    </source>
</reference>
<dbReference type="KEGG" id="pgri:PgNI_05373"/>
<dbReference type="GO" id="GO:0005788">
    <property type="term" value="C:endoplasmic reticulum lumen"/>
    <property type="evidence" value="ECO:0007669"/>
    <property type="project" value="UniProtKB-UniRule"/>
</dbReference>
<dbReference type="Pfam" id="PF07915">
    <property type="entry name" value="PRKCSH"/>
    <property type="match status" value="1"/>
</dbReference>
<comment type="function">
    <text evidence="7">Lectin involved in the quality control of the secretory pathway. As a member of the endoplasmic reticulum-associated degradation lumenal (ERAD-L) surveillance system, targets misfolded endoplasmic reticulum lumenal glycoproteins for degradation.</text>
</comment>
<proteinExistence type="inferred from homology"/>
<dbReference type="GeneID" id="41960315"/>
<reference evidence="12" key="3">
    <citation type="submission" date="2025-08" db="UniProtKB">
        <authorList>
            <consortium name="RefSeq"/>
        </authorList>
    </citation>
    <scope>IDENTIFICATION</scope>
    <source>
        <strain evidence="12">NI907</strain>
    </source>
</reference>
<dbReference type="RefSeq" id="XP_030982401.1">
    <property type="nucleotide sequence ID" value="XM_031125406.1"/>
</dbReference>
<evidence type="ECO:0000256" key="7">
    <source>
        <dbReference type="RuleBase" id="RU369099"/>
    </source>
</evidence>
<comment type="subcellular location">
    <subcellularLocation>
        <location evidence="1 7">Endoplasmic reticulum membrane</location>
        <topology evidence="1 7">Peripheral membrane protein</topology>
        <orientation evidence="1 7">Lumenal side</orientation>
    </subcellularLocation>
</comment>
<feature type="compositionally biased region" description="Low complexity" evidence="8">
    <location>
        <begin position="362"/>
        <end position="374"/>
    </location>
</feature>
<keyword evidence="6" id="KW-1015">Disulfide bond</keyword>
<keyword evidence="4 7" id="KW-0430">Lectin</keyword>
<evidence type="ECO:0000256" key="3">
    <source>
        <dbReference type="ARBA" id="ARBA00022729"/>
    </source>
</evidence>
<dbReference type="InterPro" id="IPR044865">
    <property type="entry name" value="MRH_dom"/>
</dbReference>
<dbReference type="GO" id="GO:0030968">
    <property type="term" value="P:endoplasmic reticulum unfolded protein response"/>
    <property type="evidence" value="ECO:0007669"/>
    <property type="project" value="UniProtKB-UniRule"/>
</dbReference>
<evidence type="ECO:0000256" key="2">
    <source>
        <dbReference type="ARBA" id="ARBA00009918"/>
    </source>
</evidence>
<evidence type="ECO:0000256" key="1">
    <source>
        <dbReference type="ARBA" id="ARBA00004367"/>
    </source>
</evidence>
<feature type="compositionally biased region" description="Basic and acidic residues" evidence="8">
    <location>
        <begin position="546"/>
        <end position="561"/>
    </location>
</feature>
<keyword evidence="7" id="KW-0472">Membrane</keyword>
<accession>A0A6P8B595</accession>
<dbReference type="GO" id="GO:0030246">
    <property type="term" value="F:carbohydrate binding"/>
    <property type="evidence" value="ECO:0007669"/>
    <property type="project" value="UniProtKB-UniRule"/>
</dbReference>
<dbReference type="InterPro" id="IPR009011">
    <property type="entry name" value="Man6P_isomerase_rcpt-bd_dom_sf"/>
</dbReference>
<keyword evidence="3 9" id="KW-0732">Signal</keyword>
<evidence type="ECO:0000256" key="9">
    <source>
        <dbReference type="SAM" id="SignalP"/>
    </source>
</evidence>
<dbReference type="AlphaFoldDB" id="A0A6P8B595"/>
<feature type="region of interest" description="Disordered" evidence="8">
    <location>
        <begin position="517"/>
        <end position="597"/>
    </location>
</feature>
<reference evidence="12" key="2">
    <citation type="submission" date="2019-10" db="EMBL/GenBank/DDBJ databases">
        <authorList>
            <consortium name="NCBI Genome Project"/>
        </authorList>
    </citation>
    <scope>NUCLEOTIDE SEQUENCE</scope>
    <source>
        <strain evidence="12">NI907</strain>
    </source>
</reference>
<dbReference type="PANTHER" id="PTHR15414:SF0">
    <property type="entry name" value="ENDOPLASMIC RETICULUM LECTIN 1"/>
    <property type="match status" value="1"/>
</dbReference>
<evidence type="ECO:0000256" key="8">
    <source>
        <dbReference type="SAM" id="MobiDB-lite"/>
    </source>
</evidence>
<dbReference type="GO" id="GO:0005789">
    <property type="term" value="C:endoplasmic reticulum membrane"/>
    <property type="evidence" value="ECO:0007669"/>
    <property type="project" value="UniProtKB-SubCell"/>
</dbReference>
<dbReference type="GO" id="GO:0030970">
    <property type="term" value="P:retrograde protein transport, ER to cytosol"/>
    <property type="evidence" value="ECO:0007669"/>
    <property type="project" value="TreeGrafter"/>
</dbReference>
<evidence type="ECO:0000313" key="12">
    <source>
        <dbReference type="RefSeq" id="XP_030982401.1"/>
    </source>
</evidence>
<keyword evidence="5 7" id="KW-0256">Endoplasmic reticulum</keyword>
<feature type="chain" id="PRO_5027864217" description="Endoplasmic reticulum lectin" evidence="9">
    <location>
        <begin position="20"/>
        <end position="597"/>
    </location>
</feature>
<dbReference type="Proteomes" id="UP000515153">
    <property type="component" value="Chromosome I"/>
</dbReference>